<protein>
    <submittedName>
        <fullName evidence="10">Uncharacterized protein</fullName>
    </submittedName>
</protein>
<evidence type="ECO:0000313" key="11">
    <source>
        <dbReference type="Proteomes" id="UP000280104"/>
    </source>
</evidence>
<evidence type="ECO:0000256" key="5">
    <source>
        <dbReference type="ARBA" id="ARBA00022801"/>
    </source>
</evidence>
<dbReference type="PROSITE" id="PS50879">
    <property type="entry name" value="RNASE_H_1"/>
    <property type="match status" value="1"/>
</dbReference>
<reference evidence="10 11" key="1">
    <citation type="submission" date="2018-05" db="EMBL/GenBank/DDBJ databases">
        <authorList>
            <person name="Thind KAUR A."/>
        </authorList>
    </citation>
    <scope>NUCLEOTIDE SEQUENCE [LARGE SCALE GENOMIC DNA]</scope>
</reference>
<evidence type="ECO:0000259" key="9">
    <source>
        <dbReference type="PROSITE" id="PS50994"/>
    </source>
</evidence>
<evidence type="ECO:0000259" key="8">
    <source>
        <dbReference type="PROSITE" id="PS50879"/>
    </source>
</evidence>
<dbReference type="SUPFAM" id="SSF56672">
    <property type="entry name" value="DNA/RNA polymerases"/>
    <property type="match status" value="1"/>
</dbReference>
<name>A0A7H4LNV3_WHEAT</name>
<keyword evidence="2" id="KW-0548">Nucleotidyltransferase</keyword>
<proteinExistence type="predicted"/>
<dbReference type="Pfam" id="PF17919">
    <property type="entry name" value="RT_RNaseH_2"/>
    <property type="match status" value="1"/>
</dbReference>
<evidence type="ECO:0000256" key="4">
    <source>
        <dbReference type="ARBA" id="ARBA00022759"/>
    </source>
</evidence>
<dbReference type="SUPFAM" id="SSF53098">
    <property type="entry name" value="Ribonuclease H-like"/>
    <property type="match status" value="2"/>
</dbReference>
<dbReference type="AlphaFoldDB" id="A0A7H4LNV3"/>
<keyword evidence="6" id="KW-0695">RNA-directed DNA polymerase</keyword>
<feature type="domain" description="Integrase catalytic" evidence="9">
    <location>
        <begin position="588"/>
        <end position="661"/>
    </location>
</feature>
<gene>
    <name evidence="10" type="ORF">CAMPLR22A2D_LOCUS4922</name>
</gene>
<evidence type="ECO:0000256" key="2">
    <source>
        <dbReference type="ARBA" id="ARBA00022695"/>
    </source>
</evidence>
<dbReference type="Pfam" id="PF17917">
    <property type="entry name" value="RT_RNaseH"/>
    <property type="match status" value="1"/>
</dbReference>
<dbReference type="CDD" id="cd09279">
    <property type="entry name" value="RNase_HI_like"/>
    <property type="match status" value="1"/>
</dbReference>
<feature type="region of interest" description="Disordered" evidence="7">
    <location>
        <begin position="187"/>
        <end position="254"/>
    </location>
</feature>
<dbReference type="Gene3D" id="3.30.420.10">
    <property type="entry name" value="Ribonuclease H-like superfamily/Ribonuclease H"/>
    <property type="match status" value="2"/>
</dbReference>
<dbReference type="GO" id="GO:0015074">
    <property type="term" value="P:DNA integration"/>
    <property type="evidence" value="ECO:0007669"/>
    <property type="project" value="InterPro"/>
</dbReference>
<dbReference type="InterPro" id="IPR001584">
    <property type="entry name" value="Integrase_cat-core"/>
</dbReference>
<evidence type="ECO:0000256" key="3">
    <source>
        <dbReference type="ARBA" id="ARBA00022722"/>
    </source>
</evidence>
<keyword evidence="1" id="KW-0808">Transferase</keyword>
<dbReference type="InterPro" id="IPR043502">
    <property type="entry name" value="DNA/RNA_pol_sf"/>
</dbReference>
<dbReference type="PANTHER" id="PTHR48475">
    <property type="entry name" value="RIBONUCLEASE H"/>
    <property type="match status" value="1"/>
</dbReference>
<dbReference type="EMBL" id="LS480641">
    <property type="protein sequence ID" value="SPT20292.1"/>
    <property type="molecule type" value="Genomic_DNA"/>
</dbReference>
<dbReference type="GO" id="GO:0004523">
    <property type="term" value="F:RNA-DNA hybrid ribonuclease activity"/>
    <property type="evidence" value="ECO:0007669"/>
    <property type="project" value="InterPro"/>
</dbReference>
<dbReference type="PANTHER" id="PTHR48475:SF1">
    <property type="entry name" value="RNASE H TYPE-1 DOMAIN-CONTAINING PROTEIN"/>
    <property type="match status" value="1"/>
</dbReference>
<dbReference type="Gene3D" id="3.30.70.270">
    <property type="match status" value="2"/>
</dbReference>
<dbReference type="Proteomes" id="UP000280104">
    <property type="component" value="Chromosome II"/>
</dbReference>
<feature type="domain" description="RNase H type-1" evidence="8">
    <location>
        <begin position="373"/>
        <end position="506"/>
    </location>
</feature>
<evidence type="ECO:0000256" key="6">
    <source>
        <dbReference type="ARBA" id="ARBA00022918"/>
    </source>
</evidence>
<dbReference type="Pfam" id="PF13456">
    <property type="entry name" value="RVT_3"/>
    <property type="match status" value="1"/>
</dbReference>
<evidence type="ECO:0000256" key="7">
    <source>
        <dbReference type="SAM" id="MobiDB-lite"/>
    </source>
</evidence>
<dbReference type="InterPro" id="IPR043128">
    <property type="entry name" value="Rev_trsase/Diguanyl_cyclase"/>
</dbReference>
<sequence length="661" mass="73403">MHITLGPQLGRNFEAYVDDIVVKSQEARTLIQDLEETFTSLNVVNLRLNPDKCVFRVPSGKLLGFLVSHRGIKANPEKVQAVEDMSPPKTLREMQKLTGRVTALGRFISKLGERALPFFQLMKKKGPFEWTEEADRAFQDLNRYLTSPPVMVAPRPQEPLVLYLAATPYSASAALVAVREERRIKTTAAARDKAKQEQGRPTETATTTEEDQPLQRSAPEAEEAPLPDGQPPEASSPQEAPWSSEGATGTDAPNLVEHPVYFVGTVLRDARARYPMPQKLLLALLVASRKLRHYFQGHPIKVVSSYPLERVLRSPNSAGRVAEWNIELQAFQLECITTRVIKGAALADFVTEWTEAPGLKADEDRSLSSGSEAPEGWVMYFDGAFSRHGARAGAVLISPTQDKLYYTVQLCFQQGEKLSNNIAEYEGLIAGLKAAAALGVKRLTIKGDSQLLVNFSNKVCELKDEHMEAYLAEVRRMEKQFWGLELRHVPRGTNQEADDTAKRASRRLPQEPGVFEERLFKPSALPSLSNTAQPREELPQPPASRAPVCGPASGARLLLTMEPQEGYWITKLWSYLTQGTLPEKEEEAERGPFAVWGLDILGPFPQAPGGYRYLYVAVDKFTKWAEVEAVRTIPTGSAVKFIRGIVSRFGVPNRIITDNGS</sequence>
<evidence type="ECO:0000313" key="10">
    <source>
        <dbReference type="EMBL" id="SPT20292.1"/>
    </source>
</evidence>
<keyword evidence="5" id="KW-0378">Hydrolase</keyword>
<dbReference type="GO" id="GO:0003676">
    <property type="term" value="F:nucleic acid binding"/>
    <property type="evidence" value="ECO:0007669"/>
    <property type="project" value="InterPro"/>
</dbReference>
<dbReference type="InterPro" id="IPR002156">
    <property type="entry name" value="RNaseH_domain"/>
</dbReference>
<dbReference type="PROSITE" id="PS50994">
    <property type="entry name" value="INTEGRASE"/>
    <property type="match status" value="1"/>
</dbReference>
<dbReference type="InterPro" id="IPR036397">
    <property type="entry name" value="RNaseH_sf"/>
</dbReference>
<evidence type="ECO:0000256" key="1">
    <source>
        <dbReference type="ARBA" id="ARBA00022679"/>
    </source>
</evidence>
<feature type="region of interest" description="Disordered" evidence="7">
    <location>
        <begin position="526"/>
        <end position="549"/>
    </location>
</feature>
<dbReference type="InterPro" id="IPR041373">
    <property type="entry name" value="RT_RNaseH"/>
</dbReference>
<organism evidence="10 11">
    <name type="scientific">Triticum aestivum</name>
    <name type="common">Wheat</name>
    <dbReference type="NCBI Taxonomy" id="4565"/>
    <lineage>
        <taxon>Eukaryota</taxon>
        <taxon>Viridiplantae</taxon>
        <taxon>Streptophyta</taxon>
        <taxon>Embryophyta</taxon>
        <taxon>Tracheophyta</taxon>
        <taxon>Spermatophyta</taxon>
        <taxon>Magnoliopsida</taxon>
        <taxon>Liliopsida</taxon>
        <taxon>Poales</taxon>
        <taxon>Poaceae</taxon>
        <taxon>BOP clade</taxon>
        <taxon>Pooideae</taxon>
        <taxon>Triticodae</taxon>
        <taxon>Triticeae</taxon>
        <taxon>Triticinae</taxon>
        <taxon>Triticum</taxon>
    </lineage>
</organism>
<dbReference type="InterPro" id="IPR041577">
    <property type="entry name" value="RT_RNaseH_2"/>
</dbReference>
<accession>A0A7H4LNV3</accession>
<keyword evidence="3" id="KW-0540">Nuclease</keyword>
<keyword evidence="4" id="KW-0255">Endonuclease</keyword>
<feature type="compositionally biased region" description="Basic and acidic residues" evidence="7">
    <location>
        <begin position="187"/>
        <end position="200"/>
    </location>
</feature>
<dbReference type="InterPro" id="IPR012337">
    <property type="entry name" value="RNaseH-like_sf"/>
</dbReference>
<dbReference type="GO" id="GO:0003964">
    <property type="term" value="F:RNA-directed DNA polymerase activity"/>
    <property type="evidence" value="ECO:0007669"/>
    <property type="project" value="UniProtKB-KW"/>
</dbReference>